<evidence type="ECO:0000313" key="3">
    <source>
        <dbReference type="Proteomes" id="UP000541610"/>
    </source>
</evidence>
<comment type="caution">
    <text evidence="2">The sequence shown here is derived from an EMBL/GenBank/DDBJ whole genome shotgun (WGS) entry which is preliminary data.</text>
</comment>
<name>A0A7J6NVN4_PEROL</name>
<keyword evidence="1" id="KW-0732">Signal</keyword>
<feature type="chain" id="PRO_5029467513" evidence="1">
    <location>
        <begin position="21"/>
        <end position="153"/>
    </location>
</feature>
<evidence type="ECO:0000313" key="2">
    <source>
        <dbReference type="EMBL" id="KAF4687617.1"/>
    </source>
</evidence>
<protein>
    <submittedName>
        <fullName evidence="2">Uncharacterized protein</fullName>
    </submittedName>
</protein>
<dbReference type="AlphaFoldDB" id="A0A7J6NVN4"/>
<dbReference type="Proteomes" id="UP000541610">
    <property type="component" value="Unassembled WGS sequence"/>
</dbReference>
<dbReference type="EMBL" id="JABANP010000179">
    <property type="protein sequence ID" value="KAF4687617.1"/>
    <property type="molecule type" value="Genomic_DNA"/>
</dbReference>
<evidence type="ECO:0000256" key="1">
    <source>
        <dbReference type="SAM" id="SignalP"/>
    </source>
</evidence>
<organism evidence="2 3">
    <name type="scientific">Perkinsus olseni</name>
    <name type="common">Perkinsus atlanticus</name>
    <dbReference type="NCBI Taxonomy" id="32597"/>
    <lineage>
        <taxon>Eukaryota</taxon>
        <taxon>Sar</taxon>
        <taxon>Alveolata</taxon>
        <taxon>Perkinsozoa</taxon>
        <taxon>Perkinsea</taxon>
        <taxon>Perkinsida</taxon>
        <taxon>Perkinsidae</taxon>
        <taxon>Perkinsus</taxon>
    </lineage>
</organism>
<accession>A0A7J6NVN4</accession>
<feature type="signal peptide" evidence="1">
    <location>
        <begin position="1"/>
        <end position="20"/>
    </location>
</feature>
<gene>
    <name evidence="2" type="ORF">FOZ60_003635</name>
</gene>
<reference evidence="2 3" key="1">
    <citation type="submission" date="2020-04" db="EMBL/GenBank/DDBJ databases">
        <title>Perkinsus olseni comparative genomics.</title>
        <authorList>
            <person name="Bogema D.R."/>
        </authorList>
    </citation>
    <scope>NUCLEOTIDE SEQUENCE [LARGE SCALE GENOMIC DNA]</scope>
    <source>
        <strain evidence="2">00978-12</strain>
    </source>
</reference>
<sequence length="153" mass="17238">MKLLAHLLVALVLCFLPSSSRPSCPGCLYGEYVLDHTAVKLIKPFTPPVSAIKFDLSHGGDCRAIFTLVKEDGSSSKLRSLYTLNRRHNIRLHSTRTIAAPFVADFRKFESKRTLKKLLFAESDAKKVVLMHWRKGYAPYRLNTSSIPQHLLG</sequence>
<proteinExistence type="predicted"/>